<evidence type="ECO:0000256" key="4">
    <source>
        <dbReference type="ARBA" id="ARBA00022840"/>
    </source>
</evidence>
<dbReference type="EMBL" id="MCFI01000014">
    <property type="protein sequence ID" value="ORY79873.1"/>
    <property type="molecule type" value="Genomic_DNA"/>
</dbReference>
<dbReference type="Gene3D" id="3.30.300.30">
    <property type="match status" value="1"/>
</dbReference>
<evidence type="ECO:0000259" key="5">
    <source>
        <dbReference type="Pfam" id="PF00501"/>
    </source>
</evidence>
<accession>A0A1Y2F7L9</accession>
<dbReference type="PANTHER" id="PTHR43107">
    <property type="entry name" value="LONG-CHAIN FATTY ACID TRANSPORT PROTEIN"/>
    <property type="match status" value="1"/>
</dbReference>
<dbReference type="SUPFAM" id="SSF56801">
    <property type="entry name" value="Acetyl-CoA synthetase-like"/>
    <property type="match status" value="1"/>
</dbReference>
<dbReference type="Proteomes" id="UP000193685">
    <property type="component" value="Unassembled WGS sequence"/>
</dbReference>
<evidence type="ECO:0000256" key="1">
    <source>
        <dbReference type="ARBA" id="ARBA00006432"/>
    </source>
</evidence>
<feature type="domain" description="AMP-dependent synthetase/ligase" evidence="5">
    <location>
        <begin position="67"/>
        <end position="384"/>
    </location>
</feature>
<dbReference type="InterPro" id="IPR045851">
    <property type="entry name" value="AMP-bd_C_sf"/>
</dbReference>
<protein>
    <recommendedName>
        <fullName evidence="5">AMP-dependent synthetase/ligase domain-containing protein</fullName>
    </recommendedName>
</protein>
<evidence type="ECO:0000313" key="7">
    <source>
        <dbReference type="Proteomes" id="UP000193685"/>
    </source>
</evidence>
<dbReference type="Gene3D" id="3.40.50.12780">
    <property type="entry name" value="N-terminal domain of ligase-like"/>
    <property type="match status" value="1"/>
</dbReference>
<dbReference type="GO" id="GO:0004467">
    <property type="term" value="F:long-chain fatty acid-CoA ligase activity"/>
    <property type="evidence" value="ECO:0007669"/>
    <property type="project" value="TreeGrafter"/>
</dbReference>
<dbReference type="GO" id="GO:0005886">
    <property type="term" value="C:plasma membrane"/>
    <property type="evidence" value="ECO:0007669"/>
    <property type="project" value="TreeGrafter"/>
</dbReference>
<gene>
    <name evidence="6" type="ORF">BCR37DRAFT_76467</name>
</gene>
<keyword evidence="4" id="KW-0067">ATP-binding</keyword>
<dbReference type="PANTHER" id="PTHR43107:SF15">
    <property type="entry name" value="FATTY ACID TRANSPORT PROTEIN 3, ISOFORM A"/>
    <property type="match status" value="1"/>
</dbReference>
<dbReference type="InterPro" id="IPR042099">
    <property type="entry name" value="ANL_N_sf"/>
</dbReference>
<keyword evidence="2" id="KW-0436">Ligase</keyword>
<dbReference type="GO" id="GO:0044539">
    <property type="term" value="P:long-chain fatty acid import into cell"/>
    <property type="evidence" value="ECO:0007669"/>
    <property type="project" value="TreeGrafter"/>
</dbReference>
<dbReference type="InterPro" id="IPR000873">
    <property type="entry name" value="AMP-dep_synth/lig_dom"/>
</dbReference>
<dbReference type="Pfam" id="PF00501">
    <property type="entry name" value="AMP-binding"/>
    <property type="match status" value="1"/>
</dbReference>
<proteinExistence type="inferred from homology"/>
<dbReference type="InterPro" id="IPR020845">
    <property type="entry name" value="AMP-binding_CS"/>
</dbReference>
<reference evidence="6 7" key="1">
    <citation type="submission" date="2016-07" db="EMBL/GenBank/DDBJ databases">
        <title>Pervasive Adenine N6-methylation of Active Genes in Fungi.</title>
        <authorList>
            <consortium name="DOE Joint Genome Institute"/>
            <person name="Mondo S.J."/>
            <person name="Dannebaum R.O."/>
            <person name="Kuo R.C."/>
            <person name="Labutti K."/>
            <person name="Haridas S."/>
            <person name="Kuo A."/>
            <person name="Salamov A."/>
            <person name="Ahrendt S.R."/>
            <person name="Lipzen A."/>
            <person name="Sullivan W."/>
            <person name="Andreopoulos W.B."/>
            <person name="Clum A."/>
            <person name="Lindquist E."/>
            <person name="Daum C."/>
            <person name="Ramamoorthy G.K."/>
            <person name="Gryganskyi A."/>
            <person name="Culley D."/>
            <person name="Magnuson J.K."/>
            <person name="James T.Y."/>
            <person name="O'Malley M.A."/>
            <person name="Stajich J.E."/>
            <person name="Spatafora J.W."/>
            <person name="Visel A."/>
            <person name="Grigoriev I.V."/>
        </authorList>
    </citation>
    <scope>NUCLEOTIDE SEQUENCE [LARGE SCALE GENOMIC DNA]</scope>
    <source>
        <strain evidence="6 7">12-1054</strain>
    </source>
</reference>
<dbReference type="OrthoDB" id="10253869at2759"/>
<organism evidence="6 7">
    <name type="scientific">Protomyces lactucae-debilis</name>
    <dbReference type="NCBI Taxonomy" id="2754530"/>
    <lineage>
        <taxon>Eukaryota</taxon>
        <taxon>Fungi</taxon>
        <taxon>Dikarya</taxon>
        <taxon>Ascomycota</taxon>
        <taxon>Taphrinomycotina</taxon>
        <taxon>Taphrinomycetes</taxon>
        <taxon>Taphrinales</taxon>
        <taxon>Protomycetaceae</taxon>
        <taxon>Protomyces</taxon>
    </lineage>
</organism>
<dbReference type="GO" id="GO:0005324">
    <property type="term" value="F:long-chain fatty acid transmembrane transporter activity"/>
    <property type="evidence" value="ECO:0007669"/>
    <property type="project" value="TreeGrafter"/>
</dbReference>
<dbReference type="STRING" id="56484.A0A1Y2F7L9"/>
<comment type="caution">
    <text evidence="6">The sequence shown here is derived from an EMBL/GenBank/DDBJ whole genome shotgun (WGS) entry which is preliminary data.</text>
</comment>
<comment type="similarity">
    <text evidence="1">Belongs to the ATP-dependent AMP-binding enzyme family.</text>
</comment>
<evidence type="ECO:0000313" key="6">
    <source>
        <dbReference type="EMBL" id="ORY79873.1"/>
    </source>
</evidence>
<dbReference type="GO" id="GO:0005524">
    <property type="term" value="F:ATP binding"/>
    <property type="evidence" value="ECO:0007669"/>
    <property type="project" value="UniProtKB-KW"/>
</dbReference>
<keyword evidence="3" id="KW-0547">Nucleotide-binding</keyword>
<dbReference type="AlphaFoldDB" id="A0A1Y2F7L9"/>
<evidence type="ECO:0000256" key="3">
    <source>
        <dbReference type="ARBA" id="ARBA00022741"/>
    </source>
</evidence>
<dbReference type="GeneID" id="63789074"/>
<sequence>MPSLLTKVAIGALGAAYLDAKLFLAADMRKILEGYTSLKGAKAVVEAERDHCSAYQAIDLLPRDRDNEEAMAFEGRRWTRSQMRRQIARIGNELLAKGIKNRDNVVVLLNNSPEFVFLFWAMLRLGIIPVLVNTSLGKDRLRSCVVMTHPVAVITSYELLGGLVESLQNDELLSKVIVYDYNTYPASPFDHVIVHDQLPDNDSGDVWVKPSVKKHETAMMLFTSGSTGLPKASSIPAHFTLMCSLRQEFLTDDTMYLCLPLFHGTATLIGLIGATSSRLVLARRFSSRQFWQDVRAERCTVTLYIGEMIRYLLQQPENPLDSKNDMRMFYGLGLGSPSDWNEFRRRFDIPCIVEYYGSTEGTGTFTNRNYNSLGAGKCGHKGPLLRAIDSRVILVRHDLATGELIREKDGLCRKVALNEPGEALTMVDDLFRPHDYWDNAKANNEKVVRNVLKQGDAYVRMGDLLAYDNDGFVGYLDRLGDSYRVKGHNVSTTEIEVVIRRHPLLETASVYPIKNQGMMALVFKQGTDPEAYSSAVNGMEAFMREAGLPAYMLPRYCRVVDQVDVTSTFKMVKVALKAAGTEGDHVYELSRGNGYKPLASAKL</sequence>
<keyword evidence="7" id="KW-1185">Reference proteome</keyword>
<evidence type="ECO:0000256" key="2">
    <source>
        <dbReference type="ARBA" id="ARBA00022598"/>
    </source>
</evidence>
<dbReference type="OMA" id="RTDDWIR"/>
<dbReference type="PROSITE" id="PS00455">
    <property type="entry name" value="AMP_BINDING"/>
    <property type="match status" value="1"/>
</dbReference>
<dbReference type="RefSeq" id="XP_040724007.1">
    <property type="nucleotide sequence ID" value="XM_040872475.1"/>
</dbReference>
<name>A0A1Y2F7L9_PROLT</name>